<dbReference type="Proteomes" id="UP000823851">
    <property type="component" value="Unassembled WGS sequence"/>
</dbReference>
<dbReference type="Pfam" id="PF17851">
    <property type="entry name" value="GH43_C2"/>
    <property type="match status" value="1"/>
</dbReference>
<evidence type="ECO:0000256" key="5">
    <source>
        <dbReference type="PIRSR" id="PIRSR606710-2"/>
    </source>
</evidence>
<dbReference type="InterPro" id="IPR041542">
    <property type="entry name" value="GH43_C2"/>
</dbReference>
<reference evidence="8" key="1">
    <citation type="journal article" date="2021" name="PeerJ">
        <title>Extensive microbial diversity within the chicken gut microbiome revealed by metagenomics and culture.</title>
        <authorList>
            <person name="Gilroy R."/>
            <person name="Ravi A."/>
            <person name="Getino M."/>
            <person name="Pursley I."/>
            <person name="Horton D.L."/>
            <person name="Alikhan N.F."/>
            <person name="Baker D."/>
            <person name="Gharbi K."/>
            <person name="Hall N."/>
            <person name="Watson M."/>
            <person name="Adriaenssens E.M."/>
            <person name="Foster-Nyarko E."/>
            <person name="Jarju S."/>
            <person name="Secka A."/>
            <person name="Antonio M."/>
            <person name="Oren A."/>
            <person name="Chaudhuri R.R."/>
            <person name="La Ragione R."/>
            <person name="Hildebrand F."/>
            <person name="Pallen M.J."/>
        </authorList>
    </citation>
    <scope>NUCLEOTIDE SEQUENCE</scope>
    <source>
        <strain evidence="8">ChiHjej8B7-25341</strain>
    </source>
</reference>
<dbReference type="CDD" id="cd18617">
    <property type="entry name" value="GH43_XynB-like"/>
    <property type="match status" value="1"/>
</dbReference>
<dbReference type="GO" id="GO:0005975">
    <property type="term" value="P:carbohydrate metabolic process"/>
    <property type="evidence" value="ECO:0007669"/>
    <property type="project" value="InterPro"/>
</dbReference>
<dbReference type="Gene3D" id="2.60.120.200">
    <property type="match status" value="1"/>
</dbReference>
<evidence type="ECO:0000256" key="4">
    <source>
        <dbReference type="PIRSR" id="PIRSR606710-1"/>
    </source>
</evidence>
<comment type="caution">
    <text evidence="8">The sequence shown here is derived from an EMBL/GenBank/DDBJ whole genome shotgun (WGS) entry which is preliminary data.</text>
</comment>
<evidence type="ECO:0000256" key="1">
    <source>
        <dbReference type="ARBA" id="ARBA00009865"/>
    </source>
</evidence>
<feature type="active site" description="Proton acceptor" evidence="4">
    <location>
        <position position="14"/>
    </location>
</feature>
<feature type="active site" description="Proton donor" evidence="4">
    <location>
        <position position="174"/>
    </location>
</feature>
<dbReference type="Pfam" id="PF04616">
    <property type="entry name" value="Glyco_hydro_43"/>
    <property type="match status" value="1"/>
</dbReference>
<evidence type="ECO:0000256" key="2">
    <source>
        <dbReference type="ARBA" id="ARBA00022801"/>
    </source>
</evidence>
<evidence type="ECO:0000313" key="8">
    <source>
        <dbReference type="EMBL" id="HJD31506.1"/>
    </source>
</evidence>
<feature type="site" description="Important for catalytic activity, responsible for pKa modulation of the active site Glu and correct orientation of both the proton donor and substrate" evidence="5">
    <location>
        <position position="124"/>
    </location>
</feature>
<dbReference type="PANTHER" id="PTHR42812:SF12">
    <property type="entry name" value="BETA-XYLOSIDASE-RELATED"/>
    <property type="match status" value="1"/>
</dbReference>
<evidence type="ECO:0000256" key="3">
    <source>
        <dbReference type="ARBA" id="ARBA00023295"/>
    </source>
</evidence>
<dbReference type="InterPro" id="IPR006710">
    <property type="entry name" value="Glyco_hydro_43"/>
</dbReference>
<dbReference type="InterPro" id="IPR051795">
    <property type="entry name" value="Glycosyl_Hydrlase_43"/>
</dbReference>
<feature type="domain" description="Beta-xylosidase C-terminal Concanavalin A-like" evidence="7">
    <location>
        <begin position="310"/>
        <end position="502"/>
    </location>
</feature>
<evidence type="ECO:0000256" key="6">
    <source>
        <dbReference type="RuleBase" id="RU361187"/>
    </source>
</evidence>
<gene>
    <name evidence="8" type="ORF">H9912_06145</name>
</gene>
<dbReference type="EMBL" id="DWUW01000170">
    <property type="protein sequence ID" value="HJD31506.1"/>
    <property type="molecule type" value="Genomic_DNA"/>
</dbReference>
<dbReference type="GO" id="GO:0004553">
    <property type="term" value="F:hydrolase activity, hydrolyzing O-glycosyl compounds"/>
    <property type="evidence" value="ECO:0007669"/>
    <property type="project" value="InterPro"/>
</dbReference>
<dbReference type="PANTHER" id="PTHR42812">
    <property type="entry name" value="BETA-XYLOSIDASE"/>
    <property type="match status" value="1"/>
</dbReference>
<dbReference type="SUPFAM" id="SSF49899">
    <property type="entry name" value="Concanavalin A-like lectins/glucanases"/>
    <property type="match status" value="1"/>
</dbReference>
<dbReference type="InterPro" id="IPR023296">
    <property type="entry name" value="Glyco_hydro_beta-prop_sf"/>
</dbReference>
<comment type="similarity">
    <text evidence="1 6">Belongs to the glycosyl hydrolase 43 family.</text>
</comment>
<accession>A0A9D2R0R3</accession>
<dbReference type="SUPFAM" id="SSF75005">
    <property type="entry name" value="Arabinanase/levansucrase/invertase"/>
    <property type="match status" value="1"/>
</dbReference>
<name>A0A9D2R0R3_9FIRM</name>
<sequence length="507" mass="57318">MKYKNPILSGCYPDPSVCRAGDDFYLVNSTFEFFPGVPVWHSRNLVDWELIGHCISRKEQLCLNTGSQNNTGIFAPTIRFHDGTFYMITTNVGEGRDIGNFYVWTKDPAGEWSDPIFLETPGIDPSLFFDDDGRAWYTGTADAGIYIQEIDLKEGKLLGQPVSLWKGTGGAYPEGPHIYKKDGWYYLLISEGGTERCHMLTMARSRNLTGGYEVCPYNPVLTNRSLPLPIQSVGHADLVQAPDGSWWAVCLGTRTFSYPPRHNLGRETMLAPVDFSGEWPVFGANGCLTETFEGPSFAGPFENAGTELFRDDFAEPELKPEWNLIYTPETVFWKTGEGGLRLLGNEKRLCDAERTAWVGRRQRHHDFESEVKLTFDCSQEGEEAGLAIFMNHRHHYEAALIQEAGRRKLILRRQIGSLWKVEKEIDYSGRTVWLRLTGSKERYEFQYRSGQEQDWMTLGGGETIYLTTEGGGHFTGNYIALYSMGNGTPCRTQATFESFLYRGGENK</sequence>
<dbReference type="InterPro" id="IPR013320">
    <property type="entry name" value="ConA-like_dom_sf"/>
</dbReference>
<dbReference type="Gene3D" id="2.115.10.20">
    <property type="entry name" value="Glycosyl hydrolase domain, family 43"/>
    <property type="match status" value="1"/>
</dbReference>
<organism evidence="8 9">
    <name type="scientific">Candidatus Eisenbergiella stercorigallinarum</name>
    <dbReference type="NCBI Taxonomy" id="2838557"/>
    <lineage>
        <taxon>Bacteria</taxon>
        <taxon>Bacillati</taxon>
        <taxon>Bacillota</taxon>
        <taxon>Clostridia</taxon>
        <taxon>Lachnospirales</taxon>
        <taxon>Lachnospiraceae</taxon>
        <taxon>Eisenbergiella</taxon>
    </lineage>
</organism>
<reference evidence="8" key="2">
    <citation type="submission" date="2021-04" db="EMBL/GenBank/DDBJ databases">
        <authorList>
            <person name="Gilroy R."/>
        </authorList>
    </citation>
    <scope>NUCLEOTIDE SEQUENCE</scope>
    <source>
        <strain evidence="8">ChiHjej8B7-25341</strain>
    </source>
</reference>
<keyword evidence="3 6" id="KW-0326">Glycosidase</keyword>
<protein>
    <submittedName>
        <fullName evidence="8">Glycoside hydrolase family 43 protein</fullName>
    </submittedName>
</protein>
<keyword evidence="2 6" id="KW-0378">Hydrolase</keyword>
<evidence type="ECO:0000259" key="7">
    <source>
        <dbReference type="Pfam" id="PF17851"/>
    </source>
</evidence>
<dbReference type="AlphaFoldDB" id="A0A9D2R0R3"/>
<evidence type="ECO:0000313" key="9">
    <source>
        <dbReference type="Proteomes" id="UP000823851"/>
    </source>
</evidence>
<proteinExistence type="inferred from homology"/>